<name>A0A484CTK1_PERFV</name>
<feature type="compositionally biased region" description="Basic and acidic residues" evidence="1">
    <location>
        <begin position="51"/>
        <end position="64"/>
    </location>
</feature>
<keyword evidence="3" id="KW-1185">Reference proteome</keyword>
<organism evidence="2 3">
    <name type="scientific">Perca flavescens</name>
    <name type="common">American yellow perch</name>
    <name type="synonym">Morone flavescens</name>
    <dbReference type="NCBI Taxonomy" id="8167"/>
    <lineage>
        <taxon>Eukaryota</taxon>
        <taxon>Metazoa</taxon>
        <taxon>Chordata</taxon>
        <taxon>Craniata</taxon>
        <taxon>Vertebrata</taxon>
        <taxon>Euteleostomi</taxon>
        <taxon>Actinopterygii</taxon>
        <taxon>Neopterygii</taxon>
        <taxon>Teleostei</taxon>
        <taxon>Neoteleostei</taxon>
        <taxon>Acanthomorphata</taxon>
        <taxon>Eupercaria</taxon>
        <taxon>Perciformes</taxon>
        <taxon>Percoidei</taxon>
        <taxon>Percidae</taxon>
        <taxon>Percinae</taxon>
        <taxon>Perca</taxon>
    </lineage>
</organism>
<dbReference type="AlphaFoldDB" id="A0A484CTK1"/>
<protein>
    <submittedName>
        <fullName evidence="2">Uncharacterized protein</fullName>
    </submittedName>
</protein>
<dbReference type="EMBL" id="SCKG01000012">
    <property type="protein sequence ID" value="TDH05503.1"/>
    <property type="molecule type" value="Genomic_DNA"/>
</dbReference>
<evidence type="ECO:0000313" key="2">
    <source>
        <dbReference type="EMBL" id="TDH05503.1"/>
    </source>
</evidence>
<evidence type="ECO:0000256" key="1">
    <source>
        <dbReference type="SAM" id="MobiDB-lite"/>
    </source>
</evidence>
<dbReference type="Proteomes" id="UP000295070">
    <property type="component" value="Chromosome 12"/>
</dbReference>
<sequence>MTSPFCLGFLYDPGISHFPHQTSASNTGEHNTLCLSLAHTPSFPAAATHPESTERPQQHPDLRRWWPPCPHRVTPRKDPSRSSTPTAAACTTHTKKGIYGFIAHIKPLRKTFLYVLIYAGDPSSSCHHVRGAAIQRGENERLRGGQRGQPDVL</sequence>
<gene>
    <name evidence="2" type="ORF">EPR50_G00123060</name>
</gene>
<evidence type="ECO:0000313" key="3">
    <source>
        <dbReference type="Proteomes" id="UP000295070"/>
    </source>
</evidence>
<feature type="region of interest" description="Disordered" evidence="1">
    <location>
        <begin position="45"/>
        <end position="89"/>
    </location>
</feature>
<comment type="caution">
    <text evidence="2">The sequence shown here is derived from an EMBL/GenBank/DDBJ whole genome shotgun (WGS) entry which is preliminary data.</text>
</comment>
<proteinExistence type="predicted"/>
<reference evidence="2 3" key="1">
    <citation type="submission" date="2019-01" db="EMBL/GenBank/DDBJ databases">
        <title>A chromosome-scale genome assembly of the yellow perch, Perca flavescens.</title>
        <authorList>
            <person name="Feron R."/>
            <person name="Morvezen R."/>
            <person name="Bestin A."/>
            <person name="Haffray P."/>
            <person name="Klopp C."/>
            <person name="Zahm M."/>
            <person name="Cabau C."/>
            <person name="Roques C."/>
            <person name="Donnadieu C."/>
            <person name="Bouchez O."/>
            <person name="Christie M."/>
            <person name="Larson W."/>
            <person name="Guiguen Y."/>
        </authorList>
    </citation>
    <scope>NUCLEOTIDE SEQUENCE [LARGE SCALE GENOMIC DNA]</scope>
    <source>
        <strain evidence="2">YP-PL-M2</strain>
        <tissue evidence="2">Blood</tissue>
    </source>
</reference>
<accession>A0A484CTK1</accession>